<gene>
    <name evidence="1" type="ORF">KME32_28715</name>
</gene>
<reference evidence="1" key="2">
    <citation type="journal article" date="2022" name="Microbiol. Resour. Announc.">
        <title>Metagenome Sequencing to Explore Phylogenomics of Terrestrial Cyanobacteria.</title>
        <authorList>
            <person name="Ward R.D."/>
            <person name="Stajich J.E."/>
            <person name="Johansen J.R."/>
            <person name="Huntemann M."/>
            <person name="Clum A."/>
            <person name="Foster B."/>
            <person name="Foster B."/>
            <person name="Roux S."/>
            <person name="Palaniappan K."/>
            <person name="Varghese N."/>
            <person name="Mukherjee S."/>
            <person name="Reddy T.B.K."/>
            <person name="Daum C."/>
            <person name="Copeland A."/>
            <person name="Chen I.A."/>
            <person name="Ivanova N.N."/>
            <person name="Kyrpides N.C."/>
            <person name="Shapiro N."/>
            <person name="Eloe-Fadrosh E.A."/>
            <person name="Pietrasiak N."/>
        </authorList>
    </citation>
    <scope>NUCLEOTIDE SEQUENCE</scope>
    <source>
        <strain evidence="1">JT2-VF2</strain>
    </source>
</reference>
<dbReference type="EMBL" id="JAHHHN010000029">
    <property type="protein sequence ID" value="MBW4565015.1"/>
    <property type="molecule type" value="Genomic_DNA"/>
</dbReference>
<reference evidence="1" key="1">
    <citation type="submission" date="2021-05" db="EMBL/GenBank/DDBJ databases">
        <authorList>
            <person name="Pietrasiak N."/>
            <person name="Ward R."/>
            <person name="Stajich J.E."/>
            <person name="Kurbessoian T."/>
        </authorList>
    </citation>
    <scope>NUCLEOTIDE SEQUENCE</scope>
    <source>
        <strain evidence="1">JT2-VF2</strain>
    </source>
</reference>
<dbReference type="AlphaFoldDB" id="A0A951Q3F7"/>
<evidence type="ECO:0000313" key="1">
    <source>
        <dbReference type="EMBL" id="MBW4565015.1"/>
    </source>
</evidence>
<protein>
    <submittedName>
        <fullName evidence="1">Uncharacterized protein</fullName>
    </submittedName>
</protein>
<evidence type="ECO:0000313" key="2">
    <source>
        <dbReference type="Proteomes" id="UP000715781"/>
    </source>
</evidence>
<sequence>MQPIITIPKNWDYPRFTLGERTQQGIIVGLEYYAQDTFLAEEYGQGWRYALVPHKNSQDLLHYQEHQIKTLSRQELFSQITAEIDAHQQQINILKQQLATVTGGNTNA</sequence>
<accession>A0A951Q3F7</accession>
<name>A0A951Q3F7_9NOST</name>
<comment type="caution">
    <text evidence="1">The sequence shown here is derived from an EMBL/GenBank/DDBJ whole genome shotgun (WGS) entry which is preliminary data.</text>
</comment>
<proteinExistence type="predicted"/>
<organism evidence="1 2">
    <name type="scientific">Mojavia pulchra JT2-VF2</name>
    <dbReference type="NCBI Taxonomy" id="287848"/>
    <lineage>
        <taxon>Bacteria</taxon>
        <taxon>Bacillati</taxon>
        <taxon>Cyanobacteriota</taxon>
        <taxon>Cyanophyceae</taxon>
        <taxon>Nostocales</taxon>
        <taxon>Nostocaceae</taxon>
    </lineage>
</organism>
<dbReference type="Proteomes" id="UP000715781">
    <property type="component" value="Unassembled WGS sequence"/>
</dbReference>